<sequence length="258" mass="28615">MIRKAFYAALRRRSSGVFGTSLSHQQVRGIEGILDAFATHGDGRGKTLAYALATAYHETARRMVPVRETLAKDDETARRRLKHARYAQPEPPYGHCYYGRGQVQLTWKRNYRRSSKDAGVDLVRYPDKALDPVLGARILIKGLLDGRWNGKGFGIQHYLPDTGKDDLRNARRTVNITDKWDLIAGYYRSFLAAIEEAGGVPKRPLNSVPVPKPKQSESEESTTEAATPFTDKSVSPASGGVVLEALIKLLSRIFGGKS</sequence>
<organism evidence="3 4">
    <name type="scientific">Hoeflea poritis</name>
    <dbReference type="NCBI Taxonomy" id="2993659"/>
    <lineage>
        <taxon>Bacteria</taxon>
        <taxon>Pseudomonadati</taxon>
        <taxon>Pseudomonadota</taxon>
        <taxon>Alphaproteobacteria</taxon>
        <taxon>Hyphomicrobiales</taxon>
        <taxon>Rhizobiaceae</taxon>
        <taxon>Hoeflea</taxon>
    </lineage>
</organism>
<dbReference type="RefSeq" id="WP_271087480.1">
    <property type="nucleotide sequence ID" value="NZ_JAPJZH010000001.1"/>
</dbReference>
<evidence type="ECO:0000259" key="2">
    <source>
        <dbReference type="Pfam" id="PF00182"/>
    </source>
</evidence>
<gene>
    <name evidence="3" type="ORF">OOZ53_01315</name>
</gene>
<evidence type="ECO:0000256" key="1">
    <source>
        <dbReference type="SAM" id="MobiDB-lite"/>
    </source>
</evidence>
<dbReference type="InterPro" id="IPR023346">
    <property type="entry name" value="Lysozyme-like_dom_sf"/>
</dbReference>
<accession>A0ABT4VGW9</accession>
<proteinExistence type="predicted"/>
<dbReference type="Pfam" id="PF00182">
    <property type="entry name" value="Glyco_hydro_19"/>
    <property type="match status" value="1"/>
</dbReference>
<feature type="region of interest" description="Disordered" evidence="1">
    <location>
        <begin position="202"/>
        <end position="236"/>
    </location>
</feature>
<dbReference type="Proteomes" id="UP001148313">
    <property type="component" value="Unassembled WGS sequence"/>
</dbReference>
<dbReference type="EMBL" id="JAPJZH010000001">
    <property type="protein sequence ID" value="MDA4843963.1"/>
    <property type="molecule type" value="Genomic_DNA"/>
</dbReference>
<reference evidence="3" key="1">
    <citation type="submission" date="2022-11" db="EMBL/GenBank/DDBJ databases">
        <title>Hoeflea poritis sp. nov., isolated from scleractinian coral Porites lutea.</title>
        <authorList>
            <person name="Zhang G."/>
            <person name="Wei Q."/>
            <person name="Cai L."/>
        </authorList>
    </citation>
    <scope>NUCLEOTIDE SEQUENCE</scope>
    <source>
        <strain evidence="3">E7-10</strain>
    </source>
</reference>
<evidence type="ECO:0000313" key="3">
    <source>
        <dbReference type="EMBL" id="MDA4843963.1"/>
    </source>
</evidence>
<dbReference type="InterPro" id="IPR000726">
    <property type="entry name" value="Glyco_hydro_19_cat"/>
</dbReference>
<name>A0ABT4VGW9_9HYPH</name>
<dbReference type="Gene3D" id="1.10.530.10">
    <property type="match status" value="1"/>
</dbReference>
<evidence type="ECO:0000313" key="4">
    <source>
        <dbReference type="Proteomes" id="UP001148313"/>
    </source>
</evidence>
<comment type="caution">
    <text evidence="3">The sequence shown here is derived from an EMBL/GenBank/DDBJ whole genome shotgun (WGS) entry which is preliminary data.</text>
</comment>
<protein>
    <recommendedName>
        <fullName evidence="2">Glycoside hydrolase family 19 catalytic domain-containing protein</fullName>
    </recommendedName>
</protein>
<feature type="domain" description="Glycoside hydrolase family 19 catalytic" evidence="2">
    <location>
        <begin position="36"/>
        <end position="134"/>
    </location>
</feature>
<dbReference type="SUPFAM" id="SSF53955">
    <property type="entry name" value="Lysozyme-like"/>
    <property type="match status" value="1"/>
</dbReference>
<keyword evidence="4" id="KW-1185">Reference proteome</keyword>